<dbReference type="OrthoDB" id="9766710at2"/>
<dbReference type="PANTHER" id="PTHR44858">
    <property type="entry name" value="TETRATRICOPEPTIDE REPEAT PROTEIN 6"/>
    <property type="match status" value="1"/>
</dbReference>
<keyword evidence="5" id="KW-1185">Reference proteome</keyword>
<dbReference type="InterPro" id="IPR019734">
    <property type="entry name" value="TPR_rpt"/>
</dbReference>
<evidence type="ECO:0000256" key="2">
    <source>
        <dbReference type="ARBA" id="ARBA00022803"/>
    </source>
</evidence>
<dbReference type="InterPro" id="IPR050498">
    <property type="entry name" value="Ycf3"/>
</dbReference>
<dbReference type="PANTHER" id="PTHR44858:SF1">
    <property type="entry name" value="UDP-N-ACETYLGLUCOSAMINE--PEPTIDE N-ACETYLGLUCOSAMINYLTRANSFERASE SPINDLY-RELATED"/>
    <property type="match status" value="1"/>
</dbReference>
<protein>
    <submittedName>
        <fullName evidence="4">Lipoprotein NlpI</fullName>
    </submittedName>
</protein>
<feature type="repeat" description="TPR" evidence="3">
    <location>
        <begin position="138"/>
        <end position="171"/>
    </location>
</feature>
<sequence length="263" mass="29238">MELAAGLSAFSIPFSPVVAMTSVTPTSPETETSGNAEQLFYQGVEKLSQNLLDEAQVALESSYKLNPSNSGTPFNLAICYVRKGMYQAALEFFEKTIELEPELTVAYFNAGKTAFLMGSHEEAVIYFERSLKGDMPEGQVLPAKGIALHSCGRMAEALEDFNRALELEESTVCLLYRAKSKMMMHDFAGALTDIERLEELGEVNAETLVVRFMSLKQMQRNWEALEAFEQLEAIDPEAGKQFSISLAEDLEEARKNINLIVKH</sequence>
<dbReference type="SMART" id="SM00028">
    <property type="entry name" value="TPR"/>
    <property type="match status" value="5"/>
</dbReference>
<keyword evidence="2 3" id="KW-0802">TPR repeat</keyword>
<keyword evidence="4" id="KW-0449">Lipoprotein</keyword>
<evidence type="ECO:0000313" key="5">
    <source>
        <dbReference type="Proteomes" id="UP000196573"/>
    </source>
</evidence>
<reference evidence="4 5" key="1">
    <citation type="submission" date="2017-03" db="EMBL/GenBank/DDBJ databases">
        <authorList>
            <person name="Afonso C.L."/>
            <person name="Miller P.J."/>
            <person name="Scott M.A."/>
            <person name="Spackman E."/>
            <person name="Goraichik I."/>
            <person name="Dimitrov K.M."/>
            <person name="Suarez D.L."/>
            <person name="Swayne D.E."/>
        </authorList>
    </citation>
    <scope>NUCLEOTIDE SEQUENCE [LARGE SCALE GENOMIC DNA]</scope>
    <source>
        <strain evidence="4">SB41UT1</strain>
    </source>
</reference>
<evidence type="ECO:0000256" key="1">
    <source>
        <dbReference type="ARBA" id="ARBA00022737"/>
    </source>
</evidence>
<dbReference type="InterPro" id="IPR011990">
    <property type="entry name" value="TPR-like_helical_dom_sf"/>
</dbReference>
<dbReference type="Gene3D" id="1.25.40.10">
    <property type="entry name" value="Tetratricopeptide repeat domain"/>
    <property type="match status" value="2"/>
</dbReference>
<dbReference type="EMBL" id="FWPT01000002">
    <property type="protein sequence ID" value="SMA38496.1"/>
    <property type="molecule type" value="Genomic_DNA"/>
</dbReference>
<keyword evidence="1" id="KW-0677">Repeat</keyword>
<evidence type="ECO:0000256" key="3">
    <source>
        <dbReference type="PROSITE-ProRule" id="PRU00339"/>
    </source>
</evidence>
<organism evidence="4 5">
    <name type="scientific">Parendozoicomonas haliclonae</name>
    <dbReference type="NCBI Taxonomy" id="1960125"/>
    <lineage>
        <taxon>Bacteria</taxon>
        <taxon>Pseudomonadati</taxon>
        <taxon>Pseudomonadota</taxon>
        <taxon>Gammaproteobacteria</taxon>
        <taxon>Oceanospirillales</taxon>
        <taxon>Endozoicomonadaceae</taxon>
        <taxon>Parendozoicomonas</taxon>
    </lineage>
</organism>
<dbReference type="Pfam" id="PF13424">
    <property type="entry name" value="TPR_12"/>
    <property type="match status" value="1"/>
</dbReference>
<accession>A0A1X7AGD8</accession>
<dbReference type="RefSeq" id="WP_087107286.1">
    <property type="nucleotide sequence ID" value="NZ_FWPT01000002.1"/>
</dbReference>
<gene>
    <name evidence="4" type="ORF">EHSB41UT_00877</name>
</gene>
<dbReference type="Pfam" id="PF13181">
    <property type="entry name" value="TPR_8"/>
    <property type="match status" value="1"/>
</dbReference>
<name>A0A1X7AGD8_9GAMM</name>
<evidence type="ECO:0000313" key="4">
    <source>
        <dbReference type="EMBL" id="SMA38496.1"/>
    </source>
</evidence>
<proteinExistence type="predicted"/>
<dbReference type="AlphaFoldDB" id="A0A1X7AGD8"/>
<dbReference type="SUPFAM" id="SSF48452">
    <property type="entry name" value="TPR-like"/>
    <property type="match status" value="2"/>
</dbReference>
<feature type="repeat" description="TPR" evidence="3">
    <location>
        <begin position="70"/>
        <end position="103"/>
    </location>
</feature>
<dbReference type="Proteomes" id="UP000196573">
    <property type="component" value="Unassembled WGS sequence"/>
</dbReference>
<dbReference type="PROSITE" id="PS50005">
    <property type="entry name" value="TPR"/>
    <property type="match status" value="2"/>
</dbReference>